<organism evidence="4 5">
    <name type="scientific">Diacronema lutheri</name>
    <name type="common">Unicellular marine alga</name>
    <name type="synonym">Monochrysis lutheri</name>
    <dbReference type="NCBI Taxonomy" id="2081491"/>
    <lineage>
        <taxon>Eukaryota</taxon>
        <taxon>Haptista</taxon>
        <taxon>Haptophyta</taxon>
        <taxon>Pavlovophyceae</taxon>
        <taxon>Pavlovales</taxon>
        <taxon>Pavlovaceae</taxon>
        <taxon>Diacronema</taxon>
    </lineage>
</organism>
<dbReference type="OMA" id="HNIESAW"/>
<protein>
    <recommendedName>
        <fullName evidence="3">CS domain-containing protein</fullName>
    </recommendedName>
</protein>
<dbReference type="GO" id="GO:0051082">
    <property type="term" value="F:unfolded protein binding"/>
    <property type="evidence" value="ECO:0007669"/>
    <property type="project" value="TreeGrafter"/>
</dbReference>
<dbReference type="InterPro" id="IPR008978">
    <property type="entry name" value="HSP20-like_chaperone"/>
</dbReference>
<dbReference type="InterPro" id="IPR039742">
    <property type="entry name" value="Shq1"/>
</dbReference>
<dbReference type="AlphaFoldDB" id="A0A8J5XJR7"/>
<feature type="region of interest" description="Disordered" evidence="2">
    <location>
        <begin position="122"/>
        <end position="141"/>
    </location>
</feature>
<evidence type="ECO:0000313" key="4">
    <source>
        <dbReference type="EMBL" id="KAG8459910.1"/>
    </source>
</evidence>
<keyword evidence="5" id="KW-1185">Reference proteome</keyword>
<dbReference type="Proteomes" id="UP000751190">
    <property type="component" value="Unassembled WGS sequence"/>
</dbReference>
<reference evidence="4" key="1">
    <citation type="submission" date="2021-05" db="EMBL/GenBank/DDBJ databases">
        <title>The genome of the haptophyte Pavlova lutheri (Diacronema luteri, Pavlovales) - a model for lipid biosynthesis in eukaryotic algae.</title>
        <authorList>
            <person name="Hulatt C.J."/>
            <person name="Posewitz M.C."/>
        </authorList>
    </citation>
    <scope>NUCLEOTIDE SEQUENCE</scope>
    <source>
        <strain evidence="4">NIVA-4/92</strain>
    </source>
</reference>
<evidence type="ECO:0000313" key="5">
    <source>
        <dbReference type="Proteomes" id="UP000751190"/>
    </source>
</evidence>
<dbReference type="InterPro" id="IPR048696">
    <property type="entry name" value="SHQ1-like_CS"/>
</dbReference>
<name>A0A8J5XJR7_DIALT</name>
<dbReference type="InterPro" id="IPR007052">
    <property type="entry name" value="CS_dom"/>
</dbReference>
<dbReference type="Gene3D" id="2.60.40.790">
    <property type="match status" value="1"/>
</dbReference>
<evidence type="ECO:0000256" key="2">
    <source>
        <dbReference type="SAM" id="MobiDB-lite"/>
    </source>
</evidence>
<comment type="caution">
    <text evidence="4">The sequence shown here is derived from an EMBL/GenBank/DDBJ whole genome shotgun (WGS) entry which is preliminary data.</text>
</comment>
<dbReference type="Pfam" id="PF04925">
    <property type="entry name" value="SHQ1"/>
    <property type="match status" value="1"/>
</dbReference>
<dbReference type="PANTHER" id="PTHR12967">
    <property type="entry name" value="PROTEIN SHQ1 HOMOLOG"/>
    <property type="match status" value="1"/>
</dbReference>
<dbReference type="GO" id="GO:0000493">
    <property type="term" value="P:box H/ACA snoRNP assembly"/>
    <property type="evidence" value="ECO:0007669"/>
    <property type="project" value="InterPro"/>
</dbReference>
<evidence type="ECO:0000256" key="1">
    <source>
        <dbReference type="ARBA" id="ARBA00005607"/>
    </source>
</evidence>
<dbReference type="GO" id="GO:0005737">
    <property type="term" value="C:cytoplasm"/>
    <property type="evidence" value="ECO:0007669"/>
    <property type="project" value="TreeGrafter"/>
</dbReference>
<feature type="compositionally biased region" description="Basic and acidic residues" evidence="2">
    <location>
        <begin position="502"/>
        <end position="540"/>
    </location>
</feature>
<accession>A0A8J5XJR7</accession>
<dbReference type="InterPro" id="IPR007009">
    <property type="entry name" value="Shq1_C"/>
</dbReference>
<feature type="domain" description="CS" evidence="3">
    <location>
        <begin position="1"/>
        <end position="89"/>
    </location>
</feature>
<proteinExistence type="inferred from homology"/>
<dbReference type="PROSITE" id="PS51203">
    <property type="entry name" value="CS"/>
    <property type="match status" value="1"/>
</dbReference>
<dbReference type="Pfam" id="PF21413">
    <property type="entry name" value="SHQ1-like_CS"/>
    <property type="match status" value="1"/>
</dbReference>
<feature type="compositionally biased region" description="Low complexity" evidence="2">
    <location>
        <begin position="478"/>
        <end position="490"/>
    </location>
</feature>
<dbReference type="OrthoDB" id="73639at2759"/>
<evidence type="ECO:0000259" key="3">
    <source>
        <dbReference type="PROSITE" id="PS51203"/>
    </source>
</evidence>
<feature type="region of interest" description="Disordered" evidence="2">
    <location>
        <begin position="459"/>
        <end position="547"/>
    </location>
</feature>
<dbReference type="EMBL" id="JAGTXO010000036">
    <property type="protein sequence ID" value="KAG8459910.1"/>
    <property type="molecule type" value="Genomic_DNA"/>
</dbReference>
<dbReference type="GO" id="GO:0005654">
    <property type="term" value="C:nucleoplasm"/>
    <property type="evidence" value="ECO:0007669"/>
    <property type="project" value="TreeGrafter"/>
</dbReference>
<comment type="similarity">
    <text evidence="1">Belongs to the SHQ1 family.</text>
</comment>
<dbReference type="PANTHER" id="PTHR12967:SF0">
    <property type="entry name" value="PROTEIN SHQ1 HOMOLOG"/>
    <property type="match status" value="1"/>
</dbReference>
<sequence length="584" mass="61830">MLTPRFTLDQDDAFVIVRISLPHAKLDEGEFDIDGCQFRFHLRPYFLRLTFRHALAEDGRERASYDWDSRLLTVHLPKAEPGVRFEGLQMLTELLAPPKGARLPPRIEVISSSPADALADAAAAPTAARAGRDDAAGDAEDGAEWEAVQSVEAAVGLEALATSRAGYGFNRAYSGVFARVPPSEAGMSCPSPDAPGAPDAARWAELRVQHECERYDDEHYTADLLGEDDEIVGLLDYQPWWHAAHTAAGGANACSSGAGGGDAIVLDGAELERLRALRRREHLLDKREAACALSSGLVDLLFATCYDWRVTLGDGSCESAWTVLALSATLSWLARFEGPPAREVCISCVRRSLVFPLYRHWRLALAVLSDVAAVLELGAPAVVRCLLRLQALLQRADGDAHLLDDIFVSDFISWVQQGRGPASPHGLRELAARVRAADVRPSDLPAHFCAMSALDRARAGGASGDETTSSGDEGGTESGSNGASSSSDGAAPHRSAANGDGEGEKEGDGDGKKEGDGDGKKEGDGDGKKEGDGDGKKEGDGVAAMRRPADADGALAFAKLVAAGASTGTVEPNTITRMGTMQFS</sequence>
<gene>
    <name evidence="4" type="ORF">KFE25_010959</name>
</gene>